<name>A0AAW1XSE7_RUBAR</name>
<gene>
    <name evidence="6" type="ORF">M0R45_015239</name>
</gene>
<accession>A0AAW1XSE7</accession>
<evidence type="ECO:0000256" key="2">
    <source>
        <dbReference type="ARBA" id="ARBA00005892"/>
    </source>
</evidence>
<keyword evidence="4" id="KW-0539">Nucleus</keyword>
<reference evidence="6 7" key="1">
    <citation type="journal article" date="2023" name="G3 (Bethesda)">
        <title>A chromosome-length genome assembly and annotation of blackberry (Rubus argutus, cv. 'Hillquist').</title>
        <authorList>
            <person name="Bruna T."/>
            <person name="Aryal R."/>
            <person name="Dudchenko O."/>
            <person name="Sargent D.J."/>
            <person name="Mead D."/>
            <person name="Buti M."/>
            <person name="Cavallini A."/>
            <person name="Hytonen T."/>
            <person name="Andres J."/>
            <person name="Pham M."/>
            <person name="Weisz D."/>
            <person name="Mascagni F."/>
            <person name="Usai G."/>
            <person name="Natali L."/>
            <person name="Bassil N."/>
            <person name="Fernandez G.E."/>
            <person name="Lomsadze A."/>
            <person name="Armour M."/>
            <person name="Olukolu B."/>
            <person name="Poorten T."/>
            <person name="Britton C."/>
            <person name="Davik J."/>
            <person name="Ashrafi H."/>
            <person name="Aiden E.L."/>
            <person name="Borodovsky M."/>
            <person name="Worthington M."/>
        </authorList>
    </citation>
    <scope>NUCLEOTIDE SEQUENCE [LARGE SCALE GENOMIC DNA]</scope>
    <source>
        <strain evidence="6">PI 553951</strain>
    </source>
</reference>
<keyword evidence="7" id="KW-1185">Reference proteome</keyword>
<evidence type="ECO:0000256" key="4">
    <source>
        <dbReference type="ARBA" id="ARBA00023242"/>
    </source>
</evidence>
<dbReference type="PANTHER" id="PTHR31344:SF0">
    <property type="entry name" value="NUCLEAR PORE COMPLEX PROTEIN NUP205"/>
    <property type="match status" value="1"/>
</dbReference>
<organism evidence="6 7">
    <name type="scientific">Rubus argutus</name>
    <name type="common">Southern blackberry</name>
    <dbReference type="NCBI Taxonomy" id="59490"/>
    <lineage>
        <taxon>Eukaryota</taxon>
        <taxon>Viridiplantae</taxon>
        <taxon>Streptophyta</taxon>
        <taxon>Embryophyta</taxon>
        <taxon>Tracheophyta</taxon>
        <taxon>Spermatophyta</taxon>
        <taxon>Magnoliopsida</taxon>
        <taxon>eudicotyledons</taxon>
        <taxon>Gunneridae</taxon>
        <taxon>Pentapetalae</taxon>
        <taxon>rosids</taxon>
        <taxon>fabids</taxon>
        <taxon>Rosales</taxon>
        <taxon>Rosaceae</taxon>
        <taxon>Rosoideae</taxon>
        <taxon>Rosoideae incertae sedis</taxon>
        <taxon>Rubus</taxon>
    </lineage>
</organism>
<evidence type="ECO:0000256" key="5">
    <source>
        <dbReference type="SAM" id="Phobius"/>
    </source>
</evidence>
<keyword evidence="3" id="KW-0813">Transport</keyword>
<dbReference type="PANTHER" id="PTHR31344">
    <property type="entry name" value="NUCLEAR PORE COMPLEX PROTEIN NUP205"/>
    <property type="match status" value="1"/>
</dbReference>
<comment type="similarity">
    <text evidence="2">Belongs to the NUP186/NUP192/NUP205 family.</text>
</comment>
<evidence type="ECO:0000313" key="7">
    <source>
        <dbReference type="Proteomes" id="UP001457282"/>
    </source>
</evidence>
<evidence type="ECO:0000256" key="1">
    <source>
        <dbReference type="ARBA" id="ARBA00004123"/>
    </source>
</evidence>
<protein>
    <submittedName>
        <fullName evidence="6">Uncharacterized protein</fullName>
    </submittedName>
</protein>
<keyword evidence="5" id="KW-0812">Transmembrane</keyword>
<keyword evidence="5" id="KW-1133">Transmembrane helix</keyword>
<comment type="subcellular location">
    <subcellularLocation>
        <location evidence="1">Nucleus</location>
    </subcellularLocation>
</comment>
<comment type="caution">
    <text evidence="6">The sequence shown here is derived from an EMBL/GenBank/DDBJ whole genome shotgun (WGS) entry which is preliminary data.</text>
</comment>
<keyword evidence="5" id="KW-0472">Membrane</keyword>
<proteinExistence type="inferred from homology"/>
<evidence type="ECO:0000256" key="3">
    <source>
        <dbReference type="ARBA" id="ARBA00022448"/>
    </source>
</evidence>
<feature type="transmembrane region" description="Helical" evidence="5">
    <location>
        <begin position="200"/>
        <end position="222"/>
    </location>
</feature>
<dbReference type="GO" id="GO:0005643">
    <property type="term" value="C:nuclear pore"/>
    <property type="evidence" value="ECO:0007669"/>
    <property type="project" value="InterPro"/>
</dbReference>
<dbReference type="AlphaFoldDB" id="A0AAW1XSE7"/>
<evidence type="ECO:0000313" key="6">
    <source>
        <dbReference type="EMBL" id="KAK9938507.1"/>
    </source>
</evidence>
<dbReference type="Proteomes" id="UP001457282">
    <property type="component" value="Unassembled WGS sequence"/>
</dbReference>
<sequence length="305" mass="33920">MTTTAKKSSPNVPPILLDDKDVQIALKLSEDLHLNEIGCVHLLAYAKQAFDLVGREPQEILRLATGLLYTERRDLLTALYAFLRLSHSPPARTYHSKSVVVLVQGLEADIVSDIQKYLENLISNGLRLRLISLIKELSREEPAGLAVVCRERLILGHCLVLSVLFVRTSPEDVKDIFLVLKDGASELSGTNVTIKCQTCFFLYITFSLLFSLVIASVLDAVLSRDASFRHDFHEIVMAAGNDPNVEGFVGSIRLAWTVHLVLTQDALTGRDTISSASSSDLGYLQSCLEVIFVRKINYFIYLLIE</sequence>
<dbReference type="EMBL" id="JBEDUW010000003">
    <property type="protein sequence ID" value="KAK9938507.1"/>
    <property type="molecule type" value="Genomic_DNA"/>
</dbReference>
<dbReference type="InterPro" id="IPR021827">
    <property type="entry name" value="Nup186/Nup192/Nup205"/>
</dbReference>